<dbReference type="Proteomes" id="UP000190341">
    <property type="component" value="Unassembled WGS sequence"/>
</dbReference>
<evidence type="ECO:0000313" key="1">
    <source>
        <dbReference type="EMBL" id="SKC61619.1"/>
    </source>
</evidence>
<dbReference type="EMBL" id="FUZV01000001">
    <property type="protein sequence ID" value="SKC61619.1"/>
    <property type="molecule type" value="Genomic_DNA"/>
</dbReference>
<accession>A0A1T5KDL6</accession>
<dbReference type="AlphaFoldDB" id="A0A1T5KDL6"/>
<sequence length="155" mass="17554">MGNARSDFPWDAPVGRFMLAFGSIEHTTIALLGCLPDCRIPRNASKLALGQRIEILKEVLPRYSAEEYREALLRLNVVAKLTSKRNLVAHNTVWFDIYQDGEKVLITNHLMSARDRSVRLSLAEMMTLADEVHEAARLFSEASVQVMKNYLESYG</sequence>
<keyword evidence="2" id="KW-1185">Reference proteome</keyword>
<gene>
    <name evidence="1" type="ORF">SAMN06296058_1596</name>
</gene>
<organism evidence="1 2">
    <name type="scientific">Pseudoxanthomonas indica</name>
    <dbReference type="NCBI Taxonomy" id="428993"/>
    <lineage>
        <taxon>Bacteria</taxon>
        <taxon>Pseudomonadati</taxon>
        <taxon>Pseudomonadota</taxon>
        <taxon>Gammaproteobacteria</taxon>
        <taxon>Lysobacterales</taxon>
        <taxon>Lysobacteraceae</taxon>
        <taxon>Pseudoxanthomonas</taxon>
    </lineage>
</organism>
<protein>
    <submittedName>
        <fullName evidence="1">Uncharacterized protein</fullName>
    </submittedName>
</protein>
<name>A0A1T5KDL6_9GAMM</name>
<dbReference type="RefSeq" id="WP_217698652.1">
    <property type="nucleotide sequence ID" value="NZ_FUZV01000001.1"/>
</dbReference>
<proteinExistence type="predicted"/>
<evidence type="ECO:0000313" key="2">
    <source>
        <dbReference type="Proteomes" id="UP000190341"/>
    </source>
</evidence>
<reference evidence="1 2" key="1">
    <citation type="submission" date="2017-02" db="EMBL/GenBank/DDBJ databases">
        <authorList>
            <person name="Peterson S.W."/>
        </authorList>
    </citation>
    <scope>NUCLEOTIDE SEQUENCE [LARGE SCALE GENOMIC DNA]</scope>
    <source>
        <strain evidence="1 2">P15</strain>
    </source>
</reference>